<name>A0ABQ3LHI9_9PSEU</name>
<gene>
    <name evidence="1" type="ORF">GCM10017790_31670</name>
</gene>
<evidence type="ECO:0000313" key="2">
    <source>
        <dbReference type="Proteomes" id="UP000635387"/>
    </source>
</evidence>
<evidence type="ECO:0000313" key="1">
    <source>
        <dbReference type="EMBL" id="GHH16262.1"/>
    </source>
</evidence>
<keyword evidence="2" id="KW-1185">Reference proteome</keyword>
<dbReference type="Proteomes" id="UP000635387">
    <property type="component" value="Unassembled WGS sequence"/>
</dbReference>
<dbReference type="EMBL" id="BNAY01000003">
    <property type="protein sequence ID" value="GHH16262.1"/>
    <property type="molecule type" value="Genomic_DNA"/>
</dbReference>
<protein>
    <submittedName>
        <fullName evidence="1">Uncharacterized protein</fullName>
    </submittedName>
</protein>
<sequence length="55" mass="5974">MCAPRMADGNPQLAREAEFLSRLVAVAGQAGLVKRASAYERFTPEDIDARTPPEV</sequence>
<comment type="caution">
    <text evidence="1">The sequence shown here is derived from an EMBL/GenBank/DDBJ whole genome shotgun (WGS) entry which is preliminary data.</text>
</comment>
<organism evidence="1 2">
    <name type="scientific">Amycolatopsis oliviviridis</name>
    <dbReference type="NCBI Taxonomy" id="1471590"/>
    <lineage>
        <taxon>Bacteria</taxon>
        <taxon>Bacillati</taxon>
        <taxon>Actinomycetota</taxon>
        <taxon>Actinomycetes</taxon>
        <taxon>Pseudonocardiales</taxon>
        <taxon>Pseudonocardiaceae</taxon>
        <taxon>Amycolatopsis</taxon>
    </lineage>
</organism>
<accession>A0ABQ3LHI9</accession>
<reference evidence="2" key="1">
    <citation type="journal article" date="2019" name="Int. J. Syst. Evol. Microbiol.">
        <title>The Global Catalogue of Microorganisms (GCM) 10K type strain sequencing project: providing services to taxonomists for standard genome sequencing and annotation.</title>
        <authorList>
            <consortium name="The Broad Institute Genomics Platform"/>
            <consortium name="The Broad Institute Genome Sequencing Center for Infectious Disease"/>
            <person name="Wu L."/>
            <person name="Ma J."/>
        </authorList>
    </citation>
    <scope>NUCLEOTIDE SEQUENCE [LARGE SCALE GENOMIC DNA]</scope>
    <source>
        <strain evidence="2">CGMCC 4.7683</strain>
    </source>
</reference>
<proteinExistence type="predicted"/>